<name>A0A0E3PEV3_9EURY</name>
<reference evidence="1 2" key="1">
    <citation type="submission" date="2014-07" db="EMBL/GenBank/DDBJ databases">
        <title>Methanogenic archaea and the global carbon cycle.</title>
        <authorList>
            <person name="Henriksen J.R."/>
            <person name="Luke J."/>
            <person name="Reinhart S."/>
            <person name="Benedict M.N."/>
            <person name="Youngblut N.D."/>
            <person name="Metcalf M.E."/>
            <person name="Whitaker R.J."/>
            <person name="Metcalf W.W."/>
        </authorList>
    </citation>
    <scope>NUCLEOTIDE SEQUENCE [LARGE SCALE GENOMIC DNA]</scope>
    <source>
        <strain evidence="1 2">HI350</strain>
    </source>
</reference>
<evidence type="ECO:0000313" key="2">
    <source>
        <dbReference type="Proteomes" id="UP000033092"/>
    </source>
</evidence>
<organism evidence="1 2">
    <name type="scientific">Methanosarcina siciliae HI350</name>
    <dbReference type="NCBI Taxonomy" id="1434119"/>
    <lineage>
        <taxon>Archaea</taxon>
        <taxon>Methanobacteriati</taxon>
        <taxon>Methanobacteriota</taxon>
        <taxon>Stenosarchaea group</taxon>
        <taxon>Methanomicrobia</taxon>
        <taxon>Methanosarcinales</taxon>
        <taxon>Methanosarcinaceae</taxon>
        <taxon>Methanosarcina</taxon>
    </lineage>
</organism>
<dbReference type="Proteomes" id="UP000033092">
    <property type="component" value="Chromosome"/>
</dbReference>
<accession>A0A0E3PEV3</accession>
<gene>
    <name evidence="1" type="ORF">MSSIH_2472</name>
</gene>
<evidence type="ECO:0000313" key="1">
    <source>
        <dbReference type="EMBL" id="AKB33162.1"/>
    </source>
</evidence>
<dbReference type="KEGG" id="msz:MSSIH_2472"/>
<proteinExistence type="predicted"/>
<dbReference type="HOGENOM" id="CLU_201551_0_0_2"/>
<dbReference type="EMBL" id="CP009507">
    <property type="protein sequence ID" value="AKB33162.1"/>
    <property type="molecule type" value="Genomic_DNA"/>
</dbReference>
<protein>
    <submittedName>
        <fullName evidence="1">Mobile element protein</fullName>
    </submittedName>
</protein>
<dbReference type="AlphaFoldDB" id="A0A0E3PEV3"/>
<dbReference type="PATRIC" id="fig|1434119.4.peg.3248"/>
<sequence>MQRTLASLKREYEKESGKNIIDSSWYYRFTPELVEFPHQCVIHGIEELAKDPGRKPGKKLENLQDVLIQDSTIVLLHSS</sequence>